<dbReference type="InterPro" id="IPR040255">
    <property type="entry name" value="Non-specific_endonuclease"/>
</dbReference>
<sequence>MAIRPTGPSPALIPSVKVGNTVASEQGSWNRSSAREAPIAQLQQKFGWAEGGWQAELLKAADAAGSTASRRGNGNVSAAEVDAYLAKPEDARFLTSTAVQQQRTALEQKLSGGARSVAVDGFDSDWQDAVARRADQLSGDANGQLSRAELDSFLNDMKAGRIQDTRWVPDQQTAMFESKVAETAGELDPLRPDGPTSGLSLVKEYMRLSADQPKNVPTFVSYLLSASDIQETPVDVDRDRSNFTRDPELGSDSVTASDYTGTEMDRGHMKPAEDSPTQEAMDESHLMSNIAPQHPNLNRQAWRTLEDAVNDLVRSSGGKAHILTGNLFLDAQGKPLPPEAVDTLGANARRVAVPTHQFKTVLLELPNGHLSMFAYMVPNVKDAPTKKEDITPFLANARTSVDHIEELLGQDLYAQLPKSVQARLETDSTAEVSFREASLYEAASLLWPQQRTP</sequence>
<evidence type="ECO:0000256" key="1">
    <source>
        <dbReference type="SAM" id="MobiDB-lite"/>
    </source>
</evidence>
<evidence type="ECO:0000259" key="3">
    <source>
        <dbReference type="SMART" id="SM00892"/>
    </source>
</evidence>
<comment type="caution">
    <text evidence="4">The sequence shown here is derived from an EMBL/GenBank/DDBJ whole genome shotgun (WGS) entry which is preliminary data.</text>
</comment>
<dbReference type="SMART" id="SM00892">
    <property type="entry name" value="Endonuclease_NS"/>
    <property type="match status" value="1"/>
</dbReference>
<dbReference type="EMBL" id="JAXIVS010000014">
    <property type="protein sequence ID" value="MDY7231420.1"/>
    <property type="molecule type" value="Genomic_DNA"/>
</dbReference>
<evidence type="ECO:0000313" key="5">
    <source>
        <dbReference type="Proteomes" id="UP001291309"/>
    </source>
</evidence>
<protein>
    <submittedName>
        <fullName evidence="4">DNA/RNA non-specific endonuclease</fullName>
    </submittedName>
</protein>
<dbReference type="RefSeq" id="WP_321550129.1">
    <property type="nucleotide sequence ID" value="NZ_JAXIVS010000014.1"/>
</dbReference>
<keyword evidence="4" id="KW-0378">Hydrolase</keyword>
<feature type="domain" description="ENPP1-3/EXOG-like endonuclease/phosphodiesterase" evidence="2">
    <location>
        <begin position="203"/>
        <end position="419"/>
    </location>
</feature>
<proteinExistence type="predicted"/>
<feature type="domain" description="DNA/RNA non-specific endonuclease/pyrophosphatase/phosphodiesterase" evidence="3">
    <location>
        <begin position="202"/>
        <end position="419"/>
    </location>
</feature>
<keyword evidence="5" id="KW-1185">Reference proteome</keyword>
<reference evidence="4 5" key="1">
    <citation type="submission" date="2023-12" db="EMBL/GenBank/DDBJ databases">
        <title>the genome sequence of Hyalangium sp. s54d21.</title>
        <authorList>
            <person name="Zhang X."/>
        </authorList>
    </citation>
    <scope>NUCLEOTIDE SEQUENCE [LARGE SCALE GENOMIC DNA]</scope>
    <source>
        <strain evidence="5">s54d21</strain>
    </source>
</reference>
<dbReference type="PANTHER" id="PTHR13966">
    <property type="entry name" value="ENDONUCLEASE RELATED"/>
    <property type="match status" value="1"/>
</dbReference>
<keyword evidence="4" id="KW-0255">Endonuclease</keyword>
<feature type="region of interest" description="Disordered" evidence="1">
    <location>
        <begin position="238"/>
        <end position="278"/>
    </location>
</feature>
<dbReference type="Pfam" id="PF01223">
    <property type="entry name" value="Endonuclease_NS"/>
    <property type="match status" value="1"/>
</dbReference>
<dbReference type="Gene3D" id="3.40.570.10">
    <property type="entry name" value="Extracellular Endonuclease, subunit A"/>
    <property type="match status" value="1"/>
</dbReference>
<dbReference type="GO" id="GO:0004519">
    <property type="term" value="F:endonuclease activity"/>
    <property type="evidence" value="ECO:0007669"/>
    <property type="project" value="UniProtKB-KW"/>
</dbReference>
<evidence type="ECO:0000259" key="2">
    <source>
        <dbReference type="SMART" id="SM00477"/>
    </source>
</evidence>
<organism evidence="4 5">
    <name type="scientific">Hyalangium rubrum</name>
    <dbReference type="NCBI Taxonomy" id="3103134"/>
    <lineage>
        <taxon>Bacteria</taxon>
        <taxon>Pseudomonadati</taxon>
        <taxon>Myxococcota</taxon>
        <taxon>Myxococcia</taxon>
        <taxon>Myxococcales</taxon>
        <taxon>Cystobacterineae</taxon>
        <taxon>Archangiaceae</taxon>
        <taxon>Hyalangium</taxon>
    </lineage>
</organism>
<accession>A0ABU5HDS1</accession>
<dbReference type="Proteomes" id="UP001291309">
    <property type="component" value="Unassembled WGS sequence"/>
</dbReference>
<keyword evidence="4" id="KW-0540">Nuclease</keyword>
<dbReference type="InterPro" id="IPR044925">
    <property type="entry name" value="His-Me_finger_sf"/>
</dbReference>
<gene>
    <name evidence="4" type="ORF">SYV04_33825</name>
</gene>
<dbReference type="SUPFAM" id="SSF54060">
    <property type="entry name" value="His-Me finger endonucleases"/>
    <property type="match status" value="1"/>
</dbReference>
<feature type="compositionally biased region" description="Basic and acidic residues" evidence="1">
    <location>
        <begin position="263"/>
        <end position="273"/>
    </location>
</feature>
<dbReference type="PANTHER" id="PTHR13966:SF5">
    <property type="entry name" value="ENDONUCLEASE G, MITOCHONDRIAL"/>
    <property type="match status" value="1"/>
</dbReference>
<dbReference type="InterPro" id="IPR044929">
    <property type="entry name" value="DNA/RNA_non-sp_Endonuclease_sf"/>
</dbReference>
<dbReference type="SMART" id="SM00477">
    <property type="entry name" value="NUC"/>
    <property type="match status" value="1"/>
</dbReference>
<name>A0ABU5HDS1_9BACT</name>
<feature type="compositionally biased region" description="Basic and acidic residues" evidence="1">
    <location>
        <begin position="238"/>
        <end position="248"/>
    </location>
</feature>
<evidence type="ECO:0000313" key="4">
    <source>
        <dbReference type="EMBL" id="MDY7231420.1"/>
    </source>
</evidence>
<dbReference type="InterPro" id="IPR020821">
    <property type="entry name" value="ENPP1-3/EXOG-like_nuc-like"/>
</dbReference>
<dbReference type="InterPro" id="IPR001604">
    <property type="entry name" value="Endo_G_ENPP1-like_dom"/>
</dbReference>